<dbReference type="PROSITE" id="PS50005">
    <property type="entry name" value="TPR"/>
    <property type="match status" value="1"/>
</dbReference>
<dbReference type="PANTHER" id="PTHR22904">
    <property type="entry name" value="TPR REPEAT CONTAINING PROTEIN"/>
    <property type="match status" value="1"/>
</dbReference>
<sequence>MSEPPSSTSENHDSESTTAMNGRSTIQAPPGNLLEEAQLAISRKDFKAASTKFTELIQRAPSATNLALAFMSRSLCYWELKEYQKALDDAVKAYEDFENIVTPHEIVHGAYSTKAVSAFQIAKCHQQLHSDAALVAKYQKLGTDLLKASVADSEKAASLKDQGNDYFKRGWMEIALDKYHQALKLDPTNGIVMSNICQALLKMNRLDEAADIAHRCTDTKPDWAKGWYRKGMVAMKKRHYTDATSSFQKALNCQNVAPDELSEIKAAYMQAVTLAEKTKEVKGGLDKQYMGMMMQMRAASWNVYEWYAKSRKDAKVWMLRDWDTVVVPKIQDDGELVNLCERALCTAFPCMKKGALPMDVLKWQQGAAPSRTSMAAFTIPVAPLISLVIMHYILSKAYPTQKWYMHRTFASIISKESKIIVDILSIWAHGAGGPAEPAKAWIDEVVKAGLSASRKNNETDDPKMRNQTWTIYTCDDRLSVLEFMEGGARAERAEKELVKLEEDERKKGGEEMKKKVEEEREKRRVEERRKMVEEARAARLARGERLPSEQEKDGSCHDSKDETEFRAPLSVQNTIKSSGSMYYLLGIVVLSIVIALIAVYMM</sequence>
<evidence type="ECO:0000256" key="1">
    <source>
        <dbReference type="ARBA" id="ARBA00022737"/>
    </source>
</evidence>
<keyword evidence="2 3" id="KW-0802">TPR repeat</keyword>
<feature type="compositionally biased region" description="Polar residues" evidence="4">
    <location>
        <begin position="16"/>
        <end position="27"/>
    </location>
</feature>
<feature type="transmembrane region" description="Helical" evidence="5">
    <location>
        <begin position="582"/>
        <end position="601"/>
    </location>
</feature>
<dbReference type="SMART" id="SM00028">
    <property type="entry name" value="TPR"/>
    <property type="match status" value="4"/>
</dbReference>
<feature type="region of interest" description="Disordered" evidence="4">
    <location>
        <begin position="1"/>
        <end position="29"/>
    </location>
</feature>
<keyword evidence="5" id="KW-0472">Membrane</keyword>
<evidence type="ECO:0000256" key="3">
    <source>
        <dbReference type="PROSITE-ProRule" id="PRU00339"/>
    </source>
</evidence>
<evidence type="ECO:0000313" key="7">
    <source>
        <dbReference type="Proteomes" id="UP000320475"/>
    </source>
</evidence>
<dbReference type="SUPFAM" id="SSF48452">
    <property type="entry name" value="TPR-like"/>
    <property type="match status" value="2"/>
</dbReference>
<accession>A0A507DFR2</accession>
<dbReference type="GO" id="GO:0051879">
    <property type="term" value="F:Hsp90 protein binding"/>
    <property type="evidence" value="ECO:0007669"/>
    <property type="project" value="TreeGrafter"/>
</dbReference>
<dbReference type="PANTHER" id="PTHR22904:SF523">
    <property type="entry name" value="STRESS-INDUCED-PHOSPHOPROTEIN 1"/>
    <property type="match status" value="1"/>
</dbReference>
<proteinExistence type="predicted"/>
<dbReference type="InterPro" id="IPR011990">
    <property type="entry name" value="TPR-like_helical_dom_sf"/>
</dbReference>
<comment type="caution">
    <text evidence="6">The sequence shown here is derived from an EMBL/GenBank/DDBJ whole genome shotgun (WGS) entry which is preliminary data.</text>
</comment>
<protein>
    <submittedName>
        <fullName evidence="6">Uncharacterized protein</fullName>
    </submittedName>
</protein>
<evidence type="ECO:0000256" key="2">
    <source>
        <dbReference type="ARBA" id="ARBA00022803"/>
    </source>
</evidence>
<dbReference type="Gene3D" id="1.25.40.10">
    <property type="entry name" value="Tetratricopeptide repeat domain"/>
    <property type="match status" value="2"/>
</dbReference>
<organism evidence="6 7">
    <name type="scientific">Synchytrium endobioticum</name>
    <dbReference type="NCBI Taxonomy" id="286115"/>
    <lineage>
        <taxon>Eukaryota</taxon>
        <taxon>Fungi</taxon>
        <taxon>Fungi incertae sedis</taxon>
        <taxon>Chytridiomycota</taxon>
        <taxon>Chytridiomycota incertae sedis</taxon>
        <taxon>Chytridiomycetes</taxon>
        <taxon>Synchytriales</taxon>
        <taxon>Synchytriaceae</taxon>
        <taxon>Synchytrium</taxon>
    </lineage>
</organism>
<evidence type="ECO:0000256" key="4">
    <source>
        <dbReference type="SAM" id="MobiDB-lite"/>
    </source>
</evidence>
<dbReference type="InterPro" id="IPR019734">
    <property type="entry name" value="TPR_rpt"/>
</dbReference>
<dbReference type="OrthoDB" id="2423701at2759"/>
<evidence type="ECO:0000313" key="6">
    <source>
        <dbReference type="EMBL" id="TPX50185.1"/>
    </source>
</evidence>
<dbReference type="Proteomes" id="UP000320475">
    <property type="component" value="Unassembled WGS sequence"/>
</dbReference>
<name>A0A507DFR2_9FUNG</name>
<reference evidence="6 7" key="1">
    <citation type="journal article" date="2019" name="Sci. Rep.">
        <title>Comparative genomics of chytrid fungi reveal insights into the obligate biotrophic and pathogenic lifestyle of Synchytrium endobioticum.</title>
        <authorList>
            <person name="van de Vossenberg B.T.L.H."/>
            <person name="Warris S."/>
            <person name="Nguyen H.D.T."/>
            <person name="van Gent-Pelzer M.P.E."/>
            <person name="Joly D.L."/>
            <person name="van de Geest H.C."/>
            <person name="Bonants P.J.M."/>
            <person name="Smith D.S."/>
            <person name="Levesque C.A."/>
            <person name="van der Lee T.A.J."/>
        </authorList>
    </citation>
    <scope>NUCLEOTIDE SEQUENCE [LARGE SCALE GENOMIC DNA]</scope>
    <source>
        <strain evidence="6 7">LEV6574</strain>
    </source>
</reference>
<feature type="region of interest" description="Disordered" evidence="4">
    <location>
        <begin position="502"/>
        <end position="563"/>
    </location>
</feature>
<dbReference type="EMBL" id="QEAM01000021">
    <property type="protein sequence ID" value="TPX50185.1"/>
    <property type="molecule type" value="Genomic_DNA"/>
</dbReference>
<gene>
    <name evidence="6" type="ORF">SeLEV6574_g01021</name>
</gene>
<evidence type="ECO:0000256" key="5">
    <source>
        <dbReference type="SAM" id="Phobius"/>
    </source>
</evidence>
<feature type="transmembrane region" description="Helical" evidence="5">
    <location>
        <begin position="374"/>
        <end position="394"/>
    </location>
</feature>
<keyword evidence="5" id="KW-0812">Transmembrane</keyword>
<dbReference type="AlphaFoldDB" id="A0A507DFR2"/>
<dbReference type="VEuPathDB" id="FungiDB:SeMB42_g07229"/>
<keyword evidence="5" id="KW-1133">Transmembrane helix</keyword>
<keyword evidence="1" id="KW-0677">Repeat</keyword>
<feature type="repeat" description="TPR" evidence="3">
    <location>
        <begin position="156"/>
        <end position="189"/>
    </location>
</feature>